<evidence type="ECO:0000313" key="3">
    <source>
        <dbReference type="EMBL" id="CED91474.1"/>
    </source>
</evidence>
<name>A0A1L7RQ20_9ACTO</name>
<keyword evidence="2" id="KW-1133">Transmembrane helix</keyword>
<sequence>MSTPIPSQPYGDPAAAAQPTPQGPPPAGYGFYPAAPAPAGPSAKKNRKPLIIGAVLGVVLLVAAGVGVSALLRSRGAAGNGTAAAGVSADWAEGSHQSWSLELEPDSYIRGNGSQLVVASPTDSLGVWTVTAYDTAAGTPQQQWSTRVDTDADNYRFEYWGDYLVVGTTLLNPSDGGAYTAAWDSTDLLHFLDDYAFLCDYDGSCTGWSADNPNASLWETSIAESDEIFTDLSSAYPNPATVYQDDQVTYVRVSTNHALNLATGDTIDFELNDHQDITALSDGWGKIDYDTGRFTVLSPTGAETSSFDGGDNEEALGAAYLFEAPHITAAQFRKMATDGDVSWARAQVRTDYDYATCTTAFLVDGKELATTQEDWQCSFDDYTPYLLISDDDSLVMLTDSSPMQKASTISLRGLWTTADGKLISLGENEFGADQFYLLSSKLIVGYDPSSGEATGYAPGAE</sequence>
<gene>
    <name evidence="3" type="ORF">AAM4_1642</name>
</gene>
<dbReference type="RefSeq" id="WP_210580326.1">
    <property type="nucleotide sequence ID" value="NZ_LK995510.1"/>
</dbReference>
<organism evidence="3">
    <name type="scientific">Actinomyces succiniciruminis</name>
    <dbReference type="NCBI Taxonomy" id="1522002"/>
    <lineage>
        <taxon>Bacteria</taxon>
        <taxon>Bacillati</taxon>
        <taxon>Actinomycetota</taxon>
        <taxon>Actinomycetes</taxon>
        <taxon>Actinomycetales</taxon>
        <taxon>Actinomycetaceae</taxon>
        <taxon>Actinomyces</taxon>
    </lineage>
</organism>
<keyword evidence="2" id="KW-0812">Transmembrane</keyword>
<keyword evidence="2" id="KW-0472">Membrane</keyword>
<dbReference type="EMBL" id="LK995510">
    <property type="protein sequence ID" value="CED91474.1"/>
    <property type="molecule type" value="Genomic_DNA"/>
</dbReference>
<accession>A0A1L7RQ20</accession>
<evidence type="ECO:0000256" key="1">
    <source>
        <dbReference type="SAM" id="MobiDB-lite"/>
    </source>
</evidence>
<evidence type="ECO:0000256" key="2">
    <source>
        <dbReference type="SAM" id="Phobius"/>
    </source>
</evidence>
<dbReference type="AlphaFoldDB" id="A0A1L7RQ20"/>
<reference evidence="3" key="1">
    <citation type="submission" date="2014-07" db="EMBL/GenBank/DDBJ databases">
        <authorList>
            <person name="Zhang J.E."/>
            <person name="Yang H."/>
            <person name="Guo J."/>
            <person name="Deng Z."/>
            <person name="Luo H."/>
            <person name="Luo M."/>
            <person name="Zhao B."/>
        </authorList>
    </citation>
    <scope>NUCLEOTIDE SEQUENCE</scope>
    <source>
        <strain evidence="3">AM4</strain>
    </source>
</reference>
<protein>
    <submittedName>
        <fullName evidence="3">Uncharacterized protein</fullName>
    </submittedName>
</protein>
<proteinExistence type="predicted"/>
<feature type="region of interest" description="Disordered" evidence="1">
    <location>
        <begin position="1"/>
        <end position="32"/>
    </location>
</feature>
<feature type="transmembrane region" description="Helical" evidence="2">
    <location>
        <begin position="50"/>
        <end position="72"/>
    </location>
</feature>